<dbReference type="Proteomes" id="UP000265768">
    <property type="component" value="Unassembled WGS sequence"/>
</dbReference>
<proteinExistence type="predicted"/>
<feature type="non-terminal residue" evidence="2">
    <location>
        <position position="72"/>
    </location>
</feature>
<keyword evidence="1" id="KW-1133">Transmembrane helix</keyword>
<keyword evidence="1" id="KW-0812">Transmembrane</keyword>
<evidence type="ECO:0000313" key="2">
    <source>
        <dbReference type="EMBL" id="RJL21680.1"/>
    </source>
</evidence>
<name>A0A3A4A2K3_9ACTN</name>
<sequence length="72" mass="7367">MRAVPPMAAGTATGTSCAGWAAAVPELVFLSSTLALSWVLSWALSRALAAVVLLVAILAGSPKPTIWSMVRT</sequence>
<accession>A0A3A4A2K3</accession>
<organism evidence="2 3">
    <name type="scientific">Bailinhaonella thermotolerans</name>
    <dbReference type="NCBI Taxonomy" id="1070861"/>
    <lineage>
        <taxon>Bacteria</taxon>
        <taxon>Bacillati</taxon>
        <taxon>Actinomycetota</taxon>
        <taxon>Actinomycetes</taxon>
        <taxon>Streptosporangiales</taxon>
        <taxon>Streptosporangiaceae</taxon>
        <taxon>Bailinhaonella</taxon>
    </lineage>
</organism>
<feature type="transmembrane region" description="Helical" evidence="1">
    <location>
        <begin position="39"/>
        <end position="59"/>
    </location>
</feature>
<keyword evidence="3" id="KW-1185">Reference proteome</keyword>
<gene>
    <name evidence="2" type="ORF">D5H75_36670</name>
</gene>
<comment type="caution">
    <text evidence="2">The sequence shown here is derived from an EMBL/GenBank/DDBJ whole genome shotgun (WGS) entry which is preliminary data.</text>
</comment>
<dbReference type="PROSITE" id="PS51257">
    <property type="entry name" value="PROKAR_LIPOPROTEIN"/>
    <property type="match status" value="1"/>
</dbReference>
<protein>
    <submittedName>
        <fullName evidence="2">Uncharacterized protein</fullName>
    </submittedName>
</protein>
<keyword evidence="1" id="KW-0472">Membrane</keyword>
<evidence type="ECO:0000256" key="1">
    <source>
        <dbReference type="SAM" id="Phobius"/>
    </source>
</evidence>
<evidence type="ECO:0000313" key="3">
    <source>
        <dbReference type="Proteomes" id="UP000265768"/>
    </source>
</evidence>
<dbReference type="EMBL" id="QZEY01000024">
    <property type="protein sequence ID" value="RJL21680.1"/>
    <property type="molecule type" value="Genomic_DNA"/>
</dbReference>
<dbReference type="AlphaFoldDB" id="A0A3A4A2K3"/>
<reference evidence="2 3" key="1">
    <citation type="submission" date="2018-09" db="EMBL/GenBank/DDBJ databases">
        <title>YIM 75507 draft genome.</title>
        <authorList>
            <person name="Tang S."/>
            <person name="Feng Y."/>
        </authorList>
    </citation>
    <scope>NUCLEOTIDE SEQUENCE [LARGE SCALE GENOMIC DNA]</scope>
    <source>
        <strain evidence="2 3">YIM 75507</strain>
    </source>
</reference>